<dbReference type="Proteomes" id="UP000324897">
    <property type="component" value="Unassembled WGS sequence"/>
</dbReference>
<evidence type="ECO:0000313" key="1">
    <source>
        <dbReference type="EMBL" id="TVU33868.1"/>
    </source>
</evidence>
<dbReference type="InterPro" id="IPR053197">
    <property type="entry name" value="F-box_SCFL_complex_component"/>
</dbReference>
<reference evidence="1 2" key="1">
    <citation type="journal article" date="2019" name="Sci. Rep.">
        <title>A high-quality genome of Eragrostis curvula grass provides insights into Poaceae evolution and supports new strategies to enhance forage quality.</title>
        <authorList>
            <person name="Carballo J."/>
            <person name="Santos B.A.C.M."/>
            <person name="Zappacosta D."/>
            <person name="Garbus I."/>
            <person name="Selva J.P."/>
            <person name="Gallo C.A."/>
            <person name="Diaz A."/>
            <person name="Albertini E."/>
            <person name="Caccamo M."/>
            <person name="Echenique V."/>
        </authorList>
    </citation>
    <scope>NUCLEOTIDE SEQUENCE [LARGE SCALE GENOMIC DNA]</scope>
    <source>
        <strain evidence="2">cv. Victoria</strain>
        <tissue evidence="1">Leaf</tissue>
    </source>
</reference>
<dbReference type="AlphaFoldDB" id="A0A5J9VDV3"/>
<comment type="caution">
    <text evidence="1">The sequence shown here is derived from an EMBL/GenBank/DDBJ whole genome shotgun (WGS) entry which is preliminary data.</text>
</comment>
<name>A0A5J9VDV3_9POAL</name>
<keyword evidence="2" id="KW-1185">Reference proteome</keyword>
<sequence>MCQVQILKLRNIWCVNFELDDLPLSSRHLTKLKLTGIGWPPAIFGTPGSSHKSLKRLSIINCDSSGEFRTLFYVPCLVSLRLDGHLYRAPVLESIPSLHEAFVRVVHENADGDCDDYSDYCEVEDCYSCHGVLDDNKCVLLEGLSEAENLTLISKSRTGPKHKVEMIGRYHPVDGTAAISEHLKAIKIKCEVVDEKVNKVLKFLRLT</sequence>
<dbReference type="Gramene" id="TVU33868">
    <property type="protein sequence ID" value="TVU33868"/>
    <property type="gene ID" value="EJB05_15681"/>
</dbReference>
<protein>
    <submittedName>
        <fullName evidence="1">Uncharacterized protein</fullName>
    </submittedName>
</protein>
<feature type="non-terminal residue" evidence="1">
    <location>
        <position position="207"/>
    </location>
</feature>
<dbReference type="PANTHER" id="PTHR34223">
    <property type="entry name" value="OS11G0201299 PROTEIN"/>
    <property type="match status" value="1"/>
</dbReference>
<dbReference type="PANTHER" id="PTHR34223:SF80">
    <property type="entry name" value="OS11G0205900 PROTEIN"/>
    <property type="match status" value="1"/>
</dbReference>
<evidence type="ECO:0000313" key="2">
    <source>
        <dbReference type="Proteomes" id="UP000324897"/>
    </source>
</evidence>
<proteinExistence type="predicted"/>
<dbReference type="OrthoDB" id="680974at2759"/>
<organism evidence="1 2">
    <name type="scientific">Eragrostis curvula</name>
    <name type="common">weeping love grass</name>
    <dbReference type="NCBI Taxonomy" id="38414"/>
    <lineage>
        <taxon>Eukaryota</taxon>
        <taxon>Viridiplantae</taxon>
        <taxon>Streptophyta</taxon>
        <taxon>Embryophyta</taxon>
        <taxon>Tracheophyta</taxon>
        <taxon>Spermatophyta</taxon>
        <taxon>Magnoliopsida</taxon>
        <taxon>Liliopsida</taxon>
        <taxon>Poales</taxon>
        <taxon>Poaceae</taxon>
        <taxon>PACMAD clade</taxon>
        <taxon>Chloridoideae</taxon>
        <taxon>Eragrostideae</taxon>
        <taxon>Eragrostidinae</taxon>
        <taxon>Eragrostis</taxon>
    </lineage>
</organism>
<accession>A0A5J9VDV3</accession>
<gene>
    <name evidence="1" type="ORF">EJB05_15681</name>
</gene>
<dbReference type="EMBL" id="RWGY01000009">
    <property type="protein sequence ID" value="TVU33868.1"/>
    <property type="molecule type" value="Genomic_DNA"/>
</dbReference>